<evidence type="ECO:0000256" key="1">
    <source>
        <dbReference type="SAM" id="MobiDB-lite"/>
    </source>
</evidence>
<evidence type="ECO:0000313" key="2">
    <source>
        <dbReference type="EMBL" id="TGO51280.1"/>
    </source>
</evidence>
<accession>A0A4Z1HXX5</accession>
<dbReference type="AlphaFoldDB" id="A0A4Z1HXX5"/>
<feature type="compositionally biased region" description="Basic and acidic residues" evidence="1">
    <location>
        <begin position="378"/>
        <end position="417"/>
    </location>
</feature>
<sequence length="451" mass="52861">MCRLIKPITYYCDDDQVFPPHIYLDPNPEQWEGCLNHHNVDLRGEVFSAPERTCYDVPDQAPLARSICPDCYSEWGAERTAIINAHVKAILQRMDDLCGLFNNPSKLKAVMRSSCHLVLDFAMHLEMPTPDENYSQYLSPPKDTGTCGDSSEHLPITIMCIAENTTKFICDDSLSTSHRYAHIQEWTGYFNHPIERFRGREFQEDIYLKPCSYTPPVPIATNLCPDYLASLGESYSDIILSYVSRIMYRIAEVTQYPLESEEVQCELEGVYRHLRRYDFYKFLKPAQLGERYINNELPARDPKHGLPYVHTSESTQFSSQLRHVYLQELFHEAKQRRKYKGGPGGRTNSMRKLFYQIAGVEIEVARLRVESMREEDDRERLEEEERQRVEAAKTPEQRLEDDSERQWRARQAEESYRPKQITQYSRQNLYIPQAAGTSRARRFETPRRRRQ</sequence>
<name>A0A4Z1HXX5_9HELO</name>
<keyword evidence="3" id="KW-1185">Reference proteome</keyword>
<organism evidence="2 3">
    <name type="scientific">Botryotinia narcissicola</name>
    <dbReference type="NCBI Taxonomy" id="278944"/>
    <lineage>
        <taxon>Eukaryota</taxon>
        <taxon>Fungi</taxon>
        <taxon>Dikarya</taxon>
        <taxon>Ascomycota</taxon>
        <taxon>Pezizomycotina</taxon>
        <taxon>Leotiomycetes</taxon>
        <taxon>Helotiales</taxon>
        <taxon>Sclerotiniaceae</taxon>
        <taxon>Botryotinia</taxon>
    </lineage>
</organism>
<reference evidence="2 3" key="1">
    <citation type="submission" date="2017-12" db="EMBL/GenBank/DDBJ databases">
        <title>Comparative genomics of Botrytis spp.</title>
        <authorList>
            <person name="Valero-Jimenez C.A."/>
            <person name="Tapia P."/>
            <person name="Veloso J."/>
            <person name="Silva-Moreno E."/>
            <person name="Staats M."/>
            <person name="Valdes J.H."/>
            <person name="Van Kan J.A.L."/>
        </authorList>
    </citation>
    <scope>NUCLEOTIDE SEQUENCE [LARGE SCALE GENOMIC DNA]</scope>
    <source>
        <strain evidence="2 3">MUCL2120</strain>
    </source>
</reference>
<proteinExistence type="predicted"/>
<dbReference type="EMBL" id="PQXJ01000362">
    <property type="protein sequence ID" value="TGO51280.1"/>
    <property type="molecule type" value="Genomic_DNA"/>
</dbReference>
<feature type="region of interest" description="Disordered" evidence="1">
    <location>
        <begin position="373"/>
        <end position="451"/>
    </location>
</feature>
<feature type="compositionally biased region" description="Basic and acidic residues" evidence="1">
    <location>
        <begin position="441"/>
        <end position="451"/>
    </location>
</feature>
<evidence type="ECO:0000313" key="3">
    <source>
        <dbReference type="Proteomes" id="UP000297452"/>
    </source>
</evidence>
<feature type="compositionally biased region" description="Polar residues" evidence="1">
    <location>
        <begin position="420"/>
        <end position="430"/>
    </location>
</feature>
<gene>
    <name evidence="2" type="ORF">BOTNAR_0362g00040</name>
</gene>
<comment type="caution">
    <text evidence="2">The sequence shown here is derived from an EMBL/GenBank/DDBJ whole genome shotgun (WGS) entry which is preliminary data.</text>
</comment>
<dbReference type="Proteomes" id="UP000297452">
    <property type="component" value="Unassembled WGS sequence"/>
</dbReference>
<protein>
    <submittedName>
        <fullName evidence="2">Uncharacterized protein</fullName>
    </submittedName>
</protein>
<dbReference type="OrthoDB" id="3470693at2759"/>